<evidence type="ECO:0000256" key="3">
    <source>
        <dbReference type="ARBA" id="ARBA00022692"/>
    </source>
</evidence>
<evidence type="ECO:0000313" key="12">
    <source>
        <dbReference type="Proteomes" id="UP000565262"/>
    </source>
</evidence>
<proteinExistence type="inferred from homology"/>
<keyword evidence="6 8" id="KW-0807">Transducer</keyword>
<dbReference type="AlphaFoldDB" id="A0A839IN59"/>
<dbReference type="PANTHER" id="PTHR32089:SF119">
    <property type="entry name" value="METHYL-ACCEPTING CHEMOTAXIS PROTEIN CTPL"/>
    <property type="match status" value="1"/>
</dbReference>
<keyword evidence="4" id="KW-1133">Transmembrane helix</keyword>
<evidence type="ECO:0000259" key="10">
    <source>
        <dbReference type="PROSITE" id="PS50885"/>
    </source>
</evidence>
<dbReference type="Pfam" id="PF00015">
    <property type="entry name" value="MCPsignal"/>
    <property type="match status" value="1"/>
</dbReference>
<evidence type="ECO:0000313" key="11">
    <source>
        <dbReference type="EMBL" id="MBB1485939.1"/>
    </source>
</evidence>
<dbReference type="PROSITE" id="PS50885">
    <property type="entry name" value="HAMP"/>
    <property type="match status" value="1"/>
</dbReference>
<comment type="caution">
    <text evidence="11">The sequence shown here is derived from an EMBL/GenBank/DDBJ whole genome shotgun (WGS) entry which is preliminary data.</text>
</comment>
<dbReference type="Gene3D" id="3.30.450.20">
    <property type="entry name" value="PAS domain"/>
    <property type="match status" value="1"/>
</dbReference>
<dbReference type="GO" id="GO:0007165">
    <property type="term" value="P:signal transduction"/>
    <property type="evidence" value="ECO:0007669"/>
    <property type="project" value="UniProtKB-KW"/>
</dbReference>
<dbReference type="Pfam" id="PF17200">
    <property type="entry name" value="sCache_2"/>
    <property type="match status" value="1"/>
</dbReference>
<evidence type="ECO:0000256" key="1">
    <source>
        <dbReference type="ARBA" id="ARBA00004651"/>
    </source>
</evidence>
<evidence type="ECO:0000256" key="6">
    <source>
        <dbReference type="ARBA" id="ARBA00023224"/>
    </source>
</evidence>
<feature type="domain" description="Methyl-accepting transducer" evidence="9">
    <location>
        <begin position="270"/>
        <end position="527"/>
    </location>
</feature>
<dbReference type="Gene3D" id="1.10.287.950">
    <property type="entry name" value="Methyl-accepting chemotaxis protein"/>
    <property type="match status" value="1"/>
</dbReference>
<evidence type="ECO:0000256" key="4">
    <source>
        <dbReference type="ARBA" id="ARBA00022989"/>
    </source>
</evidence>
<keyword evidence="5" id="KW-0472">Membrane</keyword>
<dbReference type="Pfam" id="PF00672">
    <property type="entry name" value="HAMP"/>
    <property type="match status" value="1"/>
</dbReference>
<dbReference type="Proteomes" id="UP000565262">
    <property type="component" value="Unassembled WGS sequence"/>
</dbReference>
<dbReference type="SMART" id="SM00283">
    <property type="entry name" value="MA"/>
    <property type="match status" value="1"/>
</dbReference>
<dbReference type="CDD" id="cd06225">
    <property type="entry name" value="HAMP"/>
    <property type="match status" value="1"/>
</dbReference>
<evidence type="ECO:0000259" key="9">
    <source>
        <dbReference type="PROSITE" id="PS50111"/>
    </source>
</evidence>
<evidence type="ECO:0000256" key="7">
    <source>
        <dbReference type="ARBA" id="ARBA00029447"/>
    </source>
</evidence>
<dbReference type="InterPro" id="IPR033480">
    <property type="entry name" value="sCache_2"/>
</dbReference>
<dbReference type="InterPro" id="IPR003660">
    <property type="entry name" value="HAMP_dom"/>
</dbReference>
<dbReference type="GO" id="GO:0004888">
    <property type="term" value="F:transmembrane signaling receptor activity"/>
    <property type="evidence" value="ECO:0007669"/>
    <property type="project" value="InterPro"/>
</dbReference>
<accession>A0A839IN59</accession>
<dbReference type="GO" id="GO:0006935">
    <property type="term" value="P:chemotaxis"/>
    <property type="evidence" value="ECO:0007669"/>
    <property type="project" value="InterPro"/>
</dbReference>
<evidence type="ECO:0000256" key="2">
    <source>
        <dbReference type="ARBA" id="ARBA00022475"/>
    </source>
</evidence>
<dbReference type="FunFam" id="1.10.287.950:FF:000001">
    <property type="entry name" value="Methyl-accepting chemotaxis sensory transducer"/>
    <property type="match status" value="1"/>
</dbReference>
<dbReference type="SMART" id="SM00304">
    <property type="entry name" value="HAMP"/>
    <property type="match status" value="1"/>
</dbReference>
<dbReference type="PRINTS" id="PR00260">
    <property type="entry name" value="CHEMTRNSDUCR"/>
</dbReference>
<dbReference type="GO" id="GO:0005886">
    <property type="term" value="C:plasma membrane"/>
    <property type="evidence" value="ECO:0007669"/>
    <property type="project" value="UniProtKB-SubCell"/>
</dbReference>
<gene>
    <name evidence="11" type="ORF">H4O21_04835</name>
</gene>
<dbReference type="SUPFAM" id="SSF58104">
    <property type="entry name" value="Methyl-accepting chemotaxis protein (MCP) signaling domain"/>
    <property type="match status" value="1"/>
</dbReference>
<dbReference type="InterPro" id="IPR004090">
    <property type="entry name" value="Chemotax_Me-accpt_rcpt"/>
</dbReference>
<comment type="subcellular location">
    <subcellularLocation>
        <location evidence="1">Cell membrane</location>
        <topology evidence="1">Multi-pass membrane protein</topology>
    </subcellularLocation>
</comment>
<keyword evidence="12" id="KW-1185">Reference proteome</keyword>
<sequence>MLKNIPVRGKFTLLLVICLLGFIALQIESAMTLKNMLLSEKQTFTREMVSSASSLLNTLYQKELSGEITREDAQARAKDYIQHLKYDSGKGYFWVHNQDNHLLVHGEKPHIAGKDVSDLKDVNGKYVFRALTEKALQQGSGFVDYYWNRAGDTHSSAKISYVEHFKPWGWIIGTGIYIDDVDAHMWEQVILSGELIAAVVLLASLIIWRIAESMIASIKEVRESMDYISAKGDLTHRVKLQSKDEIGSIATTFNNMMINFQDTVQGIRQGSLQLEEHATNLATVTEQTSQGSHIQQMETEKILSAISLLNTNVEDVNQSVASSNETGQQALTMLNQAVGDLSQSQRQFSELTQTMQSSVEDINALATECSRIGDILSAIQEIADQTNLLALNAAIEAARAGEQGRGFAVVADEVRSLAQKTHDATSDVGLLLESLQAKANRSVDSMANSVEHTHRSNTQLAETEEKARRANQAIQGIVEENHRVFEKCEEQRSLTRDLNLMSEQITAIASQNAAGATELARNGEELAGLSHQFTNQVAHFTA</sequence>
<protein>
    <submittedName>
        <fullName evidence="11">Methyl-accepting chemotaxis protein</fullName>
    </submittedName>
</protein>
<evidence type="ECO:0000256" key="5">
    <source>
        <dbReference type="ARBA" id="ARBA00023136"/>
    </source>
</evidence>
<feature type="domain" description="HAMP" evidence="10">
    <location>
        <begin position="212"/>
        <end position="265"/>
    </location>
</feature>
<keyword evidence="2" id="KW-1003">Cell membrane</keyword>
<dbReference type="PANTHER" id="PTHR32089">
    <property type="entry name" value="METHYL-ACCEPTING CHEMOTAXIS PROTEIN MCPB"/>
    <property type="match status" value="1"/>
</dbReference>
<dbReference type="RefSeq" id="WP_182807723.1">
    <property type="nucleotide sequence ID" value="NZ_JACJFM010000004.1"/>
</dbReference>
<dbReference type="InterPro" id="IPR004089">
    <property type="entry name" value="MCPsignal_dom"/>
</dbReference>
<organism evidence="11 12">
    <name type="scientific">Oceanospirillum sediminis</name>
    <dbReference type="NCBI Taxonomy" id="2760088"/>
    <lineage>
        <taxon>Bacteria</taxon>
        <taxon>Pseudomonadati</taxon>
        <taxon>Pseudomonadota</taxon>
        <taxon>Gammaproteobacteria</taxon>
        <taxon>Oceanospirillales</taxon>
        <taxon>Oceanospirillaceae</taxon>
        <taxon>Oceanospirillum</taxon>
    </lineage>
</organism>
<dbReference type="EMBL" id="JACJFM010000004">
    <property type="protein sequence ID" value="MBB1485939.1"/>
    <property type="molecule type" value="Genomic_DNA"/>
</dbReference>
<dbReference type="PROSITE" id="PS50111">
    <property type="entry name" value="CHEMOTAXIS_TRANSDUC_2"/>
    <property type="match status" value="1"/>
</dbReference>
<name>A0A839IN59_9GAMM</name>
<reference evidence="11 12" key="1">
    <citation type="submission" date="2020-08" db="EMBL/GenBank/DDBJ databases">
        <title>Oceanospirillum sp. nov. isolated from marine sediment.</title>
        <authorList>
            <person name="Ji X."/>
        </authorList>
    </citation>
    <scope>NUCLEOTIDE SEQUENCE [LARGE SCALE GENOMIC DNA]</scope>
    <source>
        <strain evidence="11 12">D5</strain>
    </source>
</reference>
<evidence type="ECO:0000256" key="8">
    <source>
        <dbReference type="PROSITE-ProRule" id="PRU00284"/>
    </source>
</evidence>
<keyword evidence="3" id="KW-0812">Transmembrane</keyword>
<comment type="similarity">
    <text evidence="7">Belongs to the methyl-accepting chemotaxis (MCP) protein family.</text>
</comment>
<dbReference type="SMART" id="SM01049">
    <property type="entry name" value="Cache_2"/>
    <property type="match status" value="1"/>
</dbReference>